<feature type="transmembrane region" description="Helical" evidence="1">
    <location>
        <begin position="300"/>
        <end position="318"/>
    </location>
</feature>
<feature type="transmembrane region" description="Helical" evidence="1">
    <location>
        <begin position="267"/>
        <end position="288"/>
    </location>
</feature>
<dbReference type="AlphaFoldDB" id="X0RJ84"/>
<comment type="caution">
    <text evidence="3">The sequence shown here is derived from an EMBL/GenBank/DDBJ whole genome shotgun (WGS) entry which is preliminary data.</text>
</comment>
<sequence>AAENWPVERIKALGSADDVPQRFKGRKLLTLCNVGMTGAAAARHLRKLGLDAANVRGGMQEWVVVTGDPAESPDSRLQIVSQGEPVATFREAPWYEQWAQVISGFGMKYTYMALSAVLIVVLLVWSDRQPDLMALMWGQVFFLIGEAACAVNYVVFNERSYLTEYAHGFGMLLCFGFTAYAVFEGMDRRLIKLSDADTKCAALQLCRRCIKYDDVPCGLKRMFYVAIPATIVIAFMPLCASLKITAYNTRIMGTLYTYVHPFVYQAFEARLCPIAGIVLLAASLAVLVFKKDDPVVLSKVLFAAGMGPVGFSMLRTIFTGLYADNLVWSWFWEEGTELLFVAGVCFVLWIFRAGLFPRAARGAQERGTGSLVVKE</sequence>
<dbReference type="SUPFAM" id="SSF52821">
    <property type="entry name" value="Rhodanese/Cell cycle control phosphatase"/>
    <property type="match status" value="1"/>
</dbReference>
<feature type="transmembrane region" description="Helical" evidence="1">
    <location>
        <begin position="223"/>
        <end position="247"/>
    </location>
</feature>
<feature type="transmembrane region" description="Helical" evidence="1">
    <location>
        <begin position="338"/>
        <end position="356"/>
    </location>
</feature>
<dbReference type="EMBL" id="BARS01002523">
    <property type="protein sequence ID" value="GAF68899.1"/>
    <property type="molecule type" value="Genomic_DNA"/>
</dbReference>
<proteinExistence type="predicted"/>
<reference evidence="3" key="1">
    <citation type="journal article" date="2014" name="Front. Microbiol.">
        <title>High frequency of phylogenetically diverse reductive dehalogenase-homologous genes in deep subseafloor sedimentary metagenomes.</title>
        <authorList>
            <person name="Kawai M."/>
            <person name="Futagami T."/>
            <person name="Toyoda A."/>
            <person name="Takaki Y."/>
            <person name="Nishi S."/>
            <person name="Hori S."/>
            <person name="Arai W."/>
            <person name="Tsubouchi T."/>
            <person name="Morono Y."/>
            <person name="Uchiyama I."/>
            <person name="Ito T."/>
            <person name="Fujiyama A."/>
            <person name="Inagaki F."/>
            <person name="Takami H."/>
        </authorList>
    </citation>
    <scope>NUCLEOTIDE SEQUENCE</scope>
    <source>
        <strain evidence="3">Expedition CK06-06</strain>
    </source>
</reference>
<protein>
    <recommendedName>
        <fullName evidence="2">Rhodanese domain-containing protein</fullName>
    </recommendedName>
</protein>
<feature type="transmembrane region" description="Helical" evidence="1">
    <location>
        <begin position="165"/>
        <end position="183"/>
    </location>
</feature>
<feature type="transmembrane region" description="Helical" evidence="1">
    <location>
        <begin position="109"/>
        <end position="125"/>
    </location>
</feature>
<dbReference type="Gene3D" id="3.40.250.10">
    <property type="entry name" value="Rhodanese-like domain"/>
    <property type="match status" value="1"/>
</dbReference>
<keyword evidence="1" id="KW-0812">Transmembrane</keyword>
<dbReference type="CDD" id="cd00158">
    <property type="entry name" value="RHOD"/>
    <property type="match status" value="1"/>
</dbReference>
<keyword evidence="1" id="KW-0472">Membrane</keyword>
<dbReference type="PROSITE" id="PS50206">
    <property type="entry name" value="RHODANESE_3"/>
    <property type="match status" value="1"/>
</dbReference>
<dbReference type="InterPro" id="IPR036873">
    <property type="entry name" value="Rhodanese-like_dom_sf"/>
</dbReference>
<evidence type="ECO:0000256" key="1">
    <source>
        <dbReference type="SAM" id="Phobius"/>
    </source>
</evidence>
<accession>X0RJ84</accession>
<evidence type="ECO:0000313" key="3">
    <source>
        <dbReference type="EMBL" id="GAF68899.1"/>
    </source>
</evidence>
<gene>
    <name evidence="3" type="ORF">S01H1_04814</name>
</gene>
<organism evidence="3">
    <name type="scientific">marine sediment metagenome</name>
    <dbReference type="NCBI Taxonomy" id="412755"/>
    <lineage>
        <taxon>unclassified sequences</taxon>
        <taxon>metagenomes</taxon>
        <taxon>ecological metagenomes</taxon>
    </lineage>
</organism>
<feature type="transmembrane region" description="Helical" evidence="1">
    <location>
        <begin position="132"/>
        <end position="153"/>
    </location>
</feature>
<feature type="domain" description="Rhodanese" evidence="2">
    <location>
        <begin position="24"/>
        <end position="64"/>
    </location>
</feature>
<dbReference type="InterPro" id="IPR001763">
    <property type="entry name" value="Rhodanese-like_dom"/>
</dbReference>
<evidence type="ECO:0000259" key="2">
    <source>
        <dbReference type="PROSITE" id="PS50206"/>
    </source>
</evidence>
<name>X0RJ84_9ZZZZ</name>
<feature type="non-terminal residue" evidence="3">
    <location>
        <position position="1"/>
    </location>
</feature>
<keyword evidence="1" id="KW-1133">Transmembrane helix</keyword>